<name>A0A1W1E427_9ZZZZ</name>
<proteinExistence type="predicted"/>
<dbReference type="EMBL" id="FPIA01000054">
    <property type="protein sequence ID" value="SFV88486.1"/>
    <property type="molecule type" value="Genomic_DNA"/>
</dbReference>
<organism evidence="1">
    <name type="scientific">hydrothermal vent metagenome</name>
    <dbReference type="NCBI Taxonomy" id="652676"/>
    <lineage>
        <taxon>unclassified sequences</taxon>
        <taxon>metagenomes</taxon>
        <taxon>ecological metagenomes</taxon>
    </lineage>
</organism>
<reference evidence="1" key="1">
    <citation type="submission" date="2016-10" db="EMBL/GenBank/DDBJ databases">
        <authorList>
            <person name="de Groot N.N."/>
        </authorList>
    </citation>
    <scope>NUCLEOTIDE SEQUENCE</scope>
</reference>
<sequence length="86" mass="9961">MHILYASPLATVIAREPLNQYLEIEEFKILKATPNHQNAIISIFYAIYLLNQEIDNEIEISCHSLVELVQVLCEINLDDDNTIYKK</sequence>
<gene>
    <name evidence="1" type="ORF">MNB_SUP05-SYMBIONT-7-207</name>
</gene>
<accession>A0A1W1E427</accession>
<protein>
    <submittedName>
        <fullName evidence="1">Uncharacterized protein</fullName>
    </submittedName>
</protein>
<dbReference type="AlphaFoldDB" id="A0A1W1E427"/>
<evidence type="ECO:0000313" key="1">
    <source>
        <dbReference type="EMBL" id="SFV88486.1"/>
    </source>
</evidence>